<dbReference type="PANTHER" id="PTHR45625:SF4">
    <property type="entry name" value="PEPTIDYLPROLYL ISOMERASE DOMAIN AND WD REPEAT-CONTAINING PROTEIN 1"/>
    <property type="match status" value="1"/>
</dbReference>
<dbReference type="PROSITE" id="PS50072">
    <property type="entry name" value="CSA_PPIASE_2"/>
    <property type="match status" value="1"/>
</dbReference>
<evidence type="ECO:0000256" key="2">
    <source>
        <dbReference type="ARBA" id="ARBA00013194"/>
    </source>
</evidence>
<reference evidence="6 7" key="1">
    <citation type="submission" date="2022-03" db="EMBL/GenBank/DDBJ databases">
        <title>Hymenobactersp. isolated from the air.</title>
        <authorList>
            <person name="Won M."/>
            <person name="Kwon S.-W."/>
        </authorList>
    </citation>
    <scope>NUCLEOTIDE SEQUENCE [LARGE SCALE GENOMIC DNA]</scope>
    <source>
        <strain evidence="6 7">KACC 22596</strain>
    </source>
</reference>
<evidence type="ECO:0000256" key="1">
    <source>
        <dbReference type="ARBA" id="ARBA00007365"/>
    </source>
</evidence>
<dbReference type="CDD" id="cd00317">
    <property type="entry name" value="cyclophilin"/>
    <property type="match status" value="1"/>
</dbReference>
<dbReference type="InterPro" id="IPR016024">
    <property type="entry name" value="ARM-type_fold"/>
</dbReference>
<dbReference type="SUPFAM" id="SSF48371">
    <property type="entry name" value="ARM repeat"/>
    <property type="match status" value="1"/>
</dbReference>
<dbReference type="InterPro" id="IPR004155">
    <property type="entry name" value="PBS_lyase_HEAT"/>
</dbReference>
<accession>A0ABY4AY67</accession>
<dbReference type="Proteomes" id="UP000831390">
    <property type="component" value="Chromosome"/>
</dbReference>
<dbReference type="InterPro" id="IPR029000">
    <property type="entry name" value="Cyclophilin-like_dom_sf"/>
</dbReference>
<dbReference type="InterPro" id="IPR020892">
    <property type="entry name" value="Cyclophilin-type_PPIase_CS"/>
</dbReference>
<dbReference type="Pfam" id="PF00160">
    <property type="entry name" value="Pro_isomerase"/>
    <property type="match status" value="1"/>
</dbReference>
<feature type="domain" description="PPIase cyclophilin-type" evidence="5">
    <location>
        <begin position="553"/>
        <end position="670"/>
    </location>
</feature>
<evidence type="ECO:0000259" key="5">
    <source>
        <dbReference type="PROSITE" id="PS50072"/>
    </source>
</evidence>
<evidence type="ECO:0000313" key="7">
    <source>
        <dbReference type="Proteomes" id="UP000831390"/>
    </source>
</evidence>
<dbReference type="PROSITE" id="PS50077">
    <property type="entry name" value="HEAT_REPEAT"/>
    <property type="match status" value="1"/>
</dbReference>
<keyword evidence="4 6" id="KW-0413">Isomerase</keyword>
<keyword evidence="3" id="KW-0697">Rotamase</keyword>
<dbReference type="PANTHER" id="PTHR45625">
    <property type="entry name" value="PEPTIDYL-PROLYL CIS-TRANS ISOMERASE-RELATED"/>
    <property type="match status" value="1"/>
</dbReference>
<organism evidence="6 7">
    <name type="scientific">Hymenobacter monticola</name>
    <dbReference type="NCBI Taxonomy" id="1705399"/>
    <lineage>
        <taxon>Bacteria</taxon>
        <taxon>Pseudomonadati</taxon>
        <taxon>Bacteroidota</taxon>
        <taxon>Cytophagia</taxon>
        <taxon>Cytophagales</taxon>
        <taxon>Hymenobacteraceae</taxon>
        <taxon>Hymenobacter</taxon>
    </lineage>
</organism>
<protein>
    <recommendedName>
        <fullName evidence="2">peptidylprolyl isomerase</fullName>
        <ecNumber evidence="2">5.2.1.8</ecNumber>
    </recommendedName>
</protein>
<proteinExistence type="inferred from homology"/>
<dbReference type="SUPFAM" id="SSF50891">
    <property type="entry name" value="Cyclophilin-like"/>
    <property type="match status" value="1"/>
</dbReference>
<dbReference type="InterPro" id="IPR002130">
    <property type="entry name" value="Cyclophilin-type_PPIase_dom"/>
</dbReference>
<dbReference type="Gene3D" id="1.25.10.10">
    <property type="entry name" value="Leucine-rich Repeat Variant"/>
    <property type="match status" value="2"/>
</dbReference>
<dbReference type="Gene3D" id="2.40.100.10">
    <property type="entry name" value="Cyclophilin-like"/>
    <property type="match status" value="1"/>
</dbReference>
<evidence type="ECO:0000256" key="4">
    <source>
        <dbReference type="ARBA" id="ARBA00023235"/>
    </source>
</evidence>
<comment type="similarity">
    <text evidence="1">Belongs to the cyclophilin-type PPIase family.</text>
</comment>
<dbReference type="PRINTS" id="PR00153">
    <property type="entry name" value="CSAPPISMRASE"/>
</dbReference>
<sequence>MPHRSLRCWPLLLLLAACTRTPHPSAGLANKYHDATIRQIGTAQDERNTPALLPFLSNANPSYRREAALAFASVQAPAALPGLLPLLRDADPEVRRAAAYALGQIGDSTAVDTLRVRVLKENDPVVRRYVHEALGRTVTRRSLPELWRVETLTDTARAAALAWGLSRAALRGLTSPESIRRTVAVLNSPKLPMRGRLAAVVGLSRTRGLDADLQRLAGATLMRVAQKDRSYAVRAASAATLGKLATLGAAPTAGATAATPVASATAPGNGSPAAVLARLATKDADYRVRLSAIRALPFGAETYAVSRKAVFTALNRDQPAVALTAAEWLLAHAKGENGAALAALADGNKQASPRVRAALLQAAVRHASPAARPSLVETLQKRFNAAADAYEGSFLIQAMGEDPTAFDFVRTQAFAPQQVPVVAGAATAALLAMRRNPDFPAARQADFAAAMRQALAGGDVAQLGTAAEAYADAKLFPEPQPADVAALRQAQAKLRLPREIEAWQGLQQALDKLEKKATPTPSPVATAQQHPIDWAVVQSVPLGQQVRLRTSKGIILLELKPNEAPGAVASFVALLNEHFYDNLFFHRVVPTFVAQGGDPRGDGNGSAPYNLRSEFGDLRYQEGSVGLASAGKDTESCQFFITHTPTPHLDGRYPIFAQVVGGMDVVHKLDIGDRILGVELVKGL</sequence>
<dbReference type="PROSITE" id="PS51257">
    <property type="entry name" value="PROKAR_LIPOPROTEIN"/>
    <property type="match status" value="1"/>
</dbReference>
<dbReference type="SMART" id="SM00567">
    <property type="entry name" value="EZ_HEAT"/>
    <property type="match status" value="4"/>
</dbReference>
<dbReference type="InterPro" id="IPR044666">
    <property type="entry name" value="Cyclophilin_A-like"/>
</dbReference>
<name>A0ABY4AY67_9BACT</name>
<dbReference type="Pfam" id="PF13646">
    <property type="entry name" value="HEAT_2"/>
    <property type="match status" value="1"/>
</dbReference>
<keyword evidence="7" id="KW-1185">Reference proteome</keyword>
<dbReference type="EC" id="5.2.1.8" evidence="2"/>
<dbReference type="EMBL" id="CP094534">
    <property type="protein sequence ID" value="UOE31820.1"/>
    <property type="molecule type" value="Genomic_DNA"/>
</dbReference>
<dbReference type="GO" id="GO:0003755">
    <property type="term" value="F:peptidyl-prolyl cis-trans isomerase activity"/>
    <property type="evidence" value="ECO:0007669"/>
    <property type="project" value="UniProtKB-EC"/>
</dbReference>
<evidence type="ECO:0000256" key="3">
    <source>
        <dbReference type="ARBA" id="ARBA00023110"/>
    </source>
</evidence>
<dbReference type="RefSeq" id="WP_243508682.1">
    <property type="nucleotide sequence ID" value="NZ_CP094534.1"/>
</dbReference>
<dbReference type="InterPro" id="IPR021133">
    <property type="entry name" value="HEAT_type_2"/>
</dbReference>
<evidence type="ECO:0000313" key="6">
    <source>
        <dbReference type="EMBL" id="UOE31820.1"/>
    </source>
</evidence>
<gene>
    <name evidence="6" type="ORF">MTP16_11805</name>
</gene>
<dbReference type="InterPro" id="IPR011989">
    <property type="entry name" value="ARM-like"/>
</dbReference>
<dbReference type="PROSITE" id="PS00170">
    <property type="entry name" value="CSA_PPIASE_1"/>
    <property type="match status" value="1"/>
</dbReference>